<evidence type="ECO:0000256" key="4">
    <source>
        <dbReference type="ARBA" id="ARBA00023030"/>
    </source>
</evidence>
<dbReference type="CDD" id="cd13756">
    <property type="entry name" value="TGF_beta_BMPs_GDFs"/>
    <property type="match status" value="1"/>
</dbReference>
<feature type="signal peptide" evidence="7">
    <location>
        <begin position="1"/>
        <end position="17"/>
    </location>
</feature>
<evidence type="ECO:0000259" key="8">
    <source>
        <dbReference type="PROSITE" id="PS51362"/>
    </source>
</evidence>
<evidence type="ECO:0000256" key="2">
    <source>
        <dbReference type="ARBA" id="ARBA00006656"/>
    </source>
</evidence>
<evidence type="ECO:0000313" key="10">
    <source>
        <dbReference type="Proteomes" id="UP000276133"/>
    </source>
</evidence>
<evidence type="ECO:0000256" key="6">
    <source>
        <dbReference type="RuleBase" id="RU000354"/>
    </source>
</evidence>
<dbReference type="SMART" id="SM00204">
    <property type="entry name" value="TGFB"/>
    <property type="match status" value="1"/>
</dbReference>
<gene>
    <name evidence="9" type="ORF">BpHYR1_003646</name>
</gene>
<organism evidence="9 10">
    <name type="scientific">Brachionus plicatilis</name>
    <name type="common">Marine rotifer</name>
    <name type="synonym">Brachionus muelleri</name>
    <dbReference type="NCBI Taxonomy" id="10195"/>
    <lineage>
        <taxon>Eukaryota</taxon>
        <taxon>Metazoa</taxon>
        <taxon>Spiralia</taxon>
        <taxon>Gnathifera</taxon>
        <taxon>Rotifera</taxon>
        <taxon>Eurotatoria</taxon>
        <taxon>Monogononta</taxon>
        <taxon>Pseudotrocha</taxon>
        <taxon>Ploima</taxon>
        <taxon>Brachionidae</taxon>
        <taxon>Brachionus</taxon>
    </lineage>
</organism>
<keyword evidence="7" id="KW-0732">Signal</keyword>
<dbReference type="PROSITE" id="PS00250">
    <property type="entry name" value="TGF_BETA_1"/>
    <property type="match status" value="1"/>
</dbReference>
<evidence type="ECO:0000256" key="5">
    <source>
        <dbReference type="ARBA" id="ARBA00023157"/>
    </source>
</evidence>
<dbReference type="Gene3D" id="2.10.90.10">
    <property type="entry name" value="Cystine-knot cytokines"/>
    <property type="match status" value="1"/>
</dbReference>
<keyword evidence="4 6" id="KW-0339">Growth factor</keyword>
<feature type="domain" description="TGF-beta family profile" evidence="8">
    <location>
        <begin position="33"/>
        <end position="172"/>
    </location>
</feature>
<dbReference type="SUPFAM" id="SSF57501">
    <property type="entry name" value="Cystine-knot cytokines"/>
    <property type="match status" value="1"/>
</dbReference>
<keyword evidence="10" id="KW-1185">Reference proteome</keyword>
<proteinExistence type="inferred from homology"/>
<dbReference type="PANTHER" id="PTHR11848">
    <property type="entry name" value="TGF-BETA FAMILY"/>
    <property type="match status" value="1"/>
</dbReference>
<dbReference type="InterPro" id="IPR017948">
    <property type="entry name" value="TGFb_CS"/>
</dbReference>
<dbReference type="InterPro" id="IPR015615">
    <property type="entry name" value="TGF-beta-rel"/>
</dbReference>
<dbReference type="PANTHER" id="PTHR11848:SF302">
    <property type="entry name" value="TGF-BETA FAMILY PROFILE DOMAIN-CONTAINING PROTEIN"/>
    <property type="match status" value="1"/>
</dbReference>
<dbReference type="EMBL" id="REGN01004672">
    <property type="protein sequence ID" value="RNA16581.1"/>
    <property type="molecule type" value="Genomic_DNA"/>
</dbReference>
<dbReference type="GO" id="GO:0005615">
    <property type="term" value="C:extracellular space"/>
    <property type="evidence" value="ECO:0007669"/>
    <property type="project" value="TreeGrafter"/>
</dbReference>
<reference evidence="9 10" key="1">
    <citation type="journal article" date="2018" name="Sci. Rep.">
        <title>Genomic signatures of local adaptation to the degree of environmental predictability in rotifers.</title>
        <authorList>
            <person name="Franch-Gras L."/>
            <person name="Hahn C."/>
            <person name="Garcia-Roger E.M."/>
            <person name="Carmona M.J."/>
            <person name="Serra M."/>
            <person name="Gomez A."/>
        </authorList>
    </citation>
    <scope>NUCLEOTIDE SEQUENCE [LARGE SCALE GENOMIC DNA]</scope>
    <source>
        <strain evidence="9">HYR1</strain>
    </source>
</reference>
<dbReference type="GO" id="GO:0005125">
    <property type="term" value="F:cytokine activity"/>
    <property type="evidence" value="ECO:0007669"/>
    <property type="project" value="TreeGrafter"/>
</dbReference>
<keyword evidence="3" id="KW-0964">Secreted</keyword>
<dbReference type="OrthoDB" id="5987191at2759"/>
<dbReference type="InterPro" id="IPR029034">
    <property type="entry name" value="Cystine-knot_cytokine"/>
</dbReference>
<comment type="similarity">
    <text evidence="2 6">Belongs to the TGF-beta family.</text>
</comment>
<dbReference type="Pfam" id="PF00019">
    <property type="entry name" value="TGF_beta"/>
    <property type="match status" value="1"/>
</dbReference>
<dbReference type="PROSITE" id="PS51362">
    <property type="entry name" value="TGF_BETA_2"/>
    <property type="match status" value="1"/>
</dbReference>
<dbReference type="AlphaFoldDB" id="A0A3M7QZN5"/>
<sequence length="172" mass="19909">MKLMSLVVLIKIIDVLGTDYSNLSDIGISAQSRSKRSAVFYSNRLTPSSCHKVDFYVNFYELGWDKWIIYPKVFNAHICAGGCGLPKIMSLMNNRRKNRKRLRHLPKSLVTKLTNHAQIMSILEYRYPNVNQQMTKCVPTRLKPLTVIYLNEIGRIMTKQYQDMVVDECGCR</sequence>
<comment type="subcellular location">
    <subcellularLocation>
        <location evidence="1">Secreted</location>
    </subcellularLocation>
</comment>
<evidence type="ECO:0000256" key="7">
    <source>
        <dbReference type="SAM" id="SignalP"/>
    </source>
</evidence>
<dbReference type="Proteomes" id="UP000276133">
    <property type="component" value="Unassembled WGS sequence"/>
</dbReference>
<feature type="chain" id="PRO_5018034619" evidence="7">
    <location>
        <begin position="18"/>
        <end position="172"/>
    </location>
</feature>
<evidence type="ECO:0000256" key="3">
    <source>
        <dbReference type="ARBA" id="ARBA00022525"/>
    </source>
</evidence>
<dbReference type="STRING" id="10195.A0A3M7QZN5"/>
<name>A0A3M7QZN5_BRAPC</name>
<comment type="caution">
    <text evidence="9">The sequence shown here is derived from an EMBL/GenBank/DDBJ whole genome shotgun (WGS) entry which is preliminary data.</text>
</comment>
<evidence type="ECO:0000313" key="9">
    <source>
        <dbReference type="EMBL" id="RNA16581.1"/>
    </source>
</evidence>
<evidence type="ECO:0000256" key="1">
    <source>
        <dbReference type="ARBA" id="ARBA00004613"/>
    </source>
</evidence>
<keyword evidence="5" id="KW-1015">Disulfide bond</keyword>
<accession>A0A3M7QZN5</accession>
<dbReference type="GO" id="GO:0008083">
    <property type="term" value="F:growth factor activity"/>
    <property type="evidence" value="ECO:0007669"/>
    <property type="project" value="UniProtKB-KW"/>
</dbReference>
<dbReference type="InterPro" id="IPR001839">
    <property type="entry name" value="TGF-b_C"/>
</dbReference>
<dbReference type="PRINTS" id="PR00669">
    <property type="entry name" value="INHIBINA"/>
</dbReference>
<protein>
    <submittedName>
        <fullName evidence="9">Growth differentiation factor 3</fullName>
    </submittedName>
</protein>